<name>A0AAI8B3U0_9BURK</name>
<evidence type="ECO:0000313" key="3">
    <source>
        <dbReference type="Proteomes" id="UP000029424"/>
    </source>
</evidence>
<gene>
    <name evidence="2" type="ORF">DM82_1359</name>
</gene>
<dbReference type="Pfam" id="PF00816">
    <property type="entry name" value="Histone_HNS"/>
    <property type="match status" value="1"/>
</dbReference>
<organism evidence="2 3">
    <name type="scientific">Burkholderia oklahomensis</name>
    <dbReference type="NCBI Taxonomy" id="342113"/>
    <lineage>
        <taxon>Bacteria</taxon>
        <taxon>Pseudomonadati</taxon>
        <taxon>Pseudomonadota</taxon>
        <taxon>Betaproteobacteria</taxon>
        <taxon>Burkholderiales</taxon>
        <taxon>Burkholderiaceae</taxon>
        <taxon>Burkholderia</taxon>
        <taxon>pseudomallei group</taxon>
    </lineage>
</organism>
<dbReference type="AlphaFoldDB" id="A0AAI8B3U0"/>
<accession>A0AAI8B3U0</accession>
<dbReference type="KEGG" id="bok:DM82_1359"/>
<proteinExistence type="predicted"/>
<protein>
    <submittedName>
        <fullName evidence="2">H-NS histone family protein</fullName>
    </submittedName>
</protein>
<dbReference type="EMBL" id="CP008726">
    <property type="protein sequence ID" value="AIO64989.1"/>
    <property type="molecule type" value="Genomic_DNA"/>
</dbReference>
<dbReference type="GO" id="GO:0003677">
    <property type="term" value="F:DNA binding"/>
    <property type="evidence" value="ECO:0007669"/>
    <property type="project" value="InterPro"/>
</dbReference>
<feature type="domain" description="DNA-binding protein H-NS-like C-terminal" evidence="1">
    <location>
        <begin position="53"/>
        <end position="92"/>
    </location>
</feature>
<dbReference type="SMART" id="SM00528">
    <property type="entry name" value="HNS"/>
    <property type="match status" value="1"/>
</dbReference>
<evidence type="ECO:0000313" key="2">
    <source>
        <dbReference type="EMBL" id="AIO64989.1"/>
    </source>
</evidence>
<dbReference type="GeneID" id="60552204"/>
<keyword evidence="3" id="KW-1185">Reference proteome</keyword>
<dbReference type="Proteomes" id="UP000029424">
    <property type="component" value="Chromosome 1"/>
</dbReference>
<dbReference type="Gene3D" id="4.10.430.30">
    <property type="match status" value="1"/>
</dbReference>
<sequence length="103" mass="11568">MIAYQRFKELKIELEARLADERRAVKEAVLAEIRACVDEFGFSLDDVFPPDGGHGRRKVRAKYYDPVSGATWSGVGREPVWIRGKDRAPFELRCSGGGVQEPS</sequence>
<evidence type="ECO:0000259" key="1">
    <source>
        <dbReference type="SMART" id="SM00528"/>
    </source>
</evidence>
<dbReference type="InterPro" id="IPR027444">
    <property type="entry name" value="H-NS_C_dom"/>
</dbReference>
<dbReference type="SUPFAM" id="SSF81273">
    <property type="entry name" value="H-NS histone-like proteins"/>
    <property type="match status" value="1"/>
</dbReference>
<reference evidence="2 3" key="1">
    <citation type="submission" date="2014-06" db="EMBL/GenBank/DDBJ databases">
        <authorList>
            <person name="Bishop-Lilly K.A."/>
            <person name="Broomall S.M."/>
            <person name="Chain P.S."/>
            <person name="Chertkov O."/>
            <person name="Coyne S.R."/>
            <person name="Daligault H.E."/>
            <person name="Davenport K.W."/>
            <person name="Erkkila T."/>
            <person name="Frey K.G."/>
            <person name="Gibbons H.S."/>
            <person name="Gu W."/>
            <person name="Jaissle J."/>
            <person name="Johnson S.L."/>
            <person name="Koroleva G.I."/>
            <person name="Ladner J.T."/>
            <person name="Lo C.-C."/>
            <person name="Minogue T.D."/>
            <person name="Munk C."/>
            <person name="Palacios G.F."/>
            <person name="Redden C.L."/>
            <person name="Rosenzweig C.N."/>
            <person name="Scholz M.B."/>
            <person name="Teshima H."/>
            <person name="Xu Y."/>
        </authorList>
    </citation>
    <scope>NUCLEOTIDE SEQUENCE [LARGE SCALE GENOMIC DNA]</scope>
    <source>
        <strain evidence="2 3">EO147</strain>
    </source>
</reference>
<dbReference type="RefSeq" id="WP_010103473.1">
    <property type="nucleotide sequence ID" value="NZ_CADEQG010000012.1"/>
</dbReference>